<sequence>MIANGIIARRAARTTTGGTIAAMAAAAAAVASSSRVDDVVDDVIDAGFPRPSPPLPRHRPSAAVDPRRPSCLCEAASASASASASATSTATTSADDAIDGHHHRQHHHRQQRRLNIQRSRTMRILSTKAVRTRSLSDAYVVDWSDGPVGIGAFGRVYAATNRRSGERVALKRIPKSLASTA</sequence>
<keyword evidence="4" id="KW-1185">Reference proteome</keyword>
<feature type="region of interest" description="Disordered" evidence="2">
    <location>
        <begin position="47"/>
        <end position="67"/>
    </location>
</feature>
<dbReference type="PROSITE" id="PS00107">
    <property type="entry name" value="PROTEIN_KINASE_ATP"/>
    <property type="match status" value="1"/>
</dbReference>
<evidence type="ECO:0008006" key="5">
    <source>
        <dbReference type="Google" id="ProtNLM"/>
    </source>
</evidence>
<feature type="binding site" evidence="1">
    <location>
        <position position="171"/>
    </location>
    <ligand>
        <name>ATP</name>
        <dbReference type="ChEBI" id="CHEBI:30616"/>
    </ligand>
</feature>
<dbReference type="InterPro" id="IPR011009">
    <property type="entry name" value="Kinase-like_dom_sf"/>
</dbReference>
<dbReference type="SUPFAM" id="SSF56112">
    <property type="entry name" value="Protein kinase-like (PK-like)"/>
    <property type="match status" value="1"/>
</dbReference>
<dbReference type="AlphaFoldDB" id="A0ABD3NI92"/>
<gene>
    <name evidence="3" type="ORF">ACHAW5_003497</name>
</gene>
<evidence type="ECO:0000256" key="2">
    <source>
        <dbReference type="SAM" id="MobiDB-lite"/>
    </source>
</evidence>
<dbReference type="EMBL" id="JALLAZ020001406">
    <property type="protein sequence ID" value="KAL3775594.1"/>
    <property type="molecule type" value="Genomic_DNA"/>
</dbReference>
<proteinExistence type="predicted"/>
<dbReference type="Proteomes" id="UP001530315">
    <property type="component" value="Unassembled WGS sequence"/>
</dbReference>
<evidence type="ECO:0000256" key="1">
    <source>
        <dbReference type="PROSITE-ProRule" id="PRU10141"/>
    </source>
</evidence>
<feature type="region of interest" description="Disordered" evidence="2">
    <location>
        <begin position="82"/>
        <end position="118"/>
    </location>
</feature>
<dbReference type="Gene3D" id="3.30.200.20">
    <property type="entry name" value="Phosphorylase Kinase, domain 1"/>
    <property type="match status" value="1"/>
</dbReference>
<keyword evidence="1" id="KW-0067">ATP-binding</keyword>
<dbReference type="GO" id="GO:0005524">
    <property type="term" value="F:ATP binding"/>
    <property type="evidence" value="ECO:0007669"/>
    <property type="project" value="UniProtKB-UniRule"/>
</dbReference>
<reference evidence="3 4" key="1">
    <citation type="submission" date="2024-10" db="EMBL/GenBank/DDBJ databases">
        <title>Updated reference genomes for cyclostephanoid diatoms.</title>
        <authorList>
            <person name="Roberts W.R."/>
            <person name="Alverson A.J."/>
        </authorList>
    </citation>
    <scope>NUCLEOTIDE SEQUENCE [LARGE SCALE GENOMIC DNA]</scope>
    <source>
        <strain evidence="3 4">AJA276-08</strain>
    </source>
</reference>
<evidence type="ECO:0000313" key="4">
    <source>
        <dbReference type="Proteomes" id="UP001530315"/>
    </source>
</evidence>
<dbReference type="InterPro" id="IPR017441">
    <property type="entry name" value="Protein_kinase_ATP_BS"/>
</dbReference>
<feature type="compositionally biased region" description="Low complexity" evidence="2">
    <location>
        <begin position="82"/>
        <end position="94"/>
    </location>
</feature>
<evidence type="ECO:0000313" key="3">
    <source>
        <dbReference type="EMBL" id="KAL3775594.1"/>
    </source>
</evidence>
<name>A0ABD3NI92_9STRA</name>
<feature type="compositionally biased region" description="Basic residues" evidence="2">
    <location>
        <begin position="101"/>
        <end position="112"/>
    </location>
</feature>
<accession>A0ABD3NI92</accession>
<keyword evidence="1" id="KW-0547">Nucleotide-binding</keyword>
<organism evidence="3 4">
    <name type="scientific">Stephanodiscus triporus</name>
    <dbReference type="NCBI Taxonomy" id="2934178"/>
    <lineage>
        <taxon>Eukaryota</taxon>
        <taxon>Sar</taxon>
        <taxon>Stramenopiles</taxon>
        <taxon>Ochrophyta</taxon>
        <taxon>Bacillariophyta</taxon>
        <taxon>Coscinodiscophyceae</taxon>
        <taxon>Thalassiosirophycidae</taxon>
        <taxon>Stephanodiscales</taxon>
        <taxon>Stephanodiscaceae</taxon>
        <taxon>Stephanodiscus</taxon>
    </lineage>
</organism>
<protein>
    <recommendedName>
        <fullName evidence="5">Protein kinase domain-containing protein</fullName>
    </recommendedName>
</protein>
<comment type="caution">
    <text evidence="3">The sequence shown here is derived from an EMBL/GenBank/DDBJ whole genome shotgun (WGS) entry which is preliminary data.</text>
</comment>